<comment type="similarity">
    <text evidence="2">Belongs to the peptidase C19 family.</text>
</comment>
<feature type="compositionally biased region" description="Basic and acidic residues" evidence="8">
    <location>
        <begin position="702"/>
        <end position="711"/>
    </location>
</feature>
<evidence type="ECO:0000313" key="10">
    <source>
        <dbReference type="EMBL" id="GIX60691.1"/>
    </source>
</evidence>
<dbReference type="Pfam" id="PF00443">
    <property type="entry name" value="UCH"/>
    <property type="match status" value="1"/>
</dbReference>
<keyword evidence="7" id="KW-0788">Thiol protease</keyword>
<feature type="compositionally biased region" description="Basic and acidic residues" evidence="8">
    <location>
        <begin position="650"/>
        <end position="669"/>
    </location>
</feature>
<evidence type="ECO:0000259" key="9">
    <source>
        <dbReference type="PROSITE" id="PS50235"/>
    </source>
</evidence>
<feature type="region of interest" description="Disordered" evidence="8">
    <location>
        <begin position="701"/>
        <end position="735"/>
    </location>
</feature>
<evidence type="ECO:0000256" key="4">
    <source>
        <dbReference type="ARBA" id="ARBA00022670"/>
    </source>
</evidence>
<dbReference type="GO" id="GO:0005634">
    <property type="term" value="C:nucleus"/>
    <property type="evidence" value="ECO:0007669"/>
    <property type="project" value="TreeGrafter"/>
</dbReference>
<comment type="caution">
    <text evidence="10">The sequence shown here is derived from an EMBL/GenBank/DDBJ whole genome shotgun (WGS) entry which is preliminary data.</text>
</comment>
<evidence type="ECO:0000313" key="11">
    <source>
        <dbReference type="Proteomes" id="UP001497744"/>
    </source>
</evidence>
<dbReference type="EC" id="3.4.19.12" evidence="3"/>
<organism evidence="10 11">
    <name type="scientific">Babesia caballi</name>
    <dbReference type="NCBI Taxonomy" id="5871"/>
    <lineage>
        <taxon>Eukaryota</taxon>
        <taxon>Sar</taxon>
        <taxon>Alveolata</taxon>
        <taxon>Apicomplexa</taxon>
        <taxon>Aconoidasida</taxon>
        <taxon>Piroplasmida</taxon>
        <taxon>Babesiidae</taxon>
        <taxon>Babesia</taxon>
    </lineage>
</organism>
<evidence type="ECO:0000256" key="7">
    <source>
        <dbReference type="ARBA" id="ARBA00022807"/>
    </source>
</evidence>
<evidence type="ECO:0000256" key="3">
    <source>
        <dbReference type="ARBA" id="ARBA00012759"/>
    </source>
</evidence>
<reference evidence="10 11" key="1">
    <citation type="submission" date="2021-06" db="EMBL/GenBank/DDBJ databases">
        <title>Genome sequence of Babesia caballi.</title>
        <authorList>
            <person name="Yamagishi J."/>
            <person name="Kidaka T."/>
            <person name="Ochi A."/>
        </authorList>
    </citation>
    <scope>NUCLEOTIDE SEQUENCE [LARGE SCALE GENOMIC DNA]</scope>
    <source>
        <strain evidence="10">USDA-D6B2</strain>
    </source>
</reference>
<dbReference type="InterPro" id="IPR050164">
    <property type="entry name" value="Peptidase_C19"/>
</dbReference>
<dbReference type="GO" id="GO:0006508">
    <property type="term" value="P:proteolysis"/>
    <property type="evidence" value="ECO:0007669"/>
    <property type="project" value="UniProtKB-KW"/>
</dbReference>
<dbReference type="InterPro" id="IPR018200">
    <property type="entry name" value="USP_CS"/>
</dbReference>
<feature type="compositionally biased region" description="Acidic residues" evidence="8">
    <location>
        <begin position="632"/>
        <end position="641"/>
    </location>
</feature>
<name>A0AAV4LL89_BABCB</name>
<evidence type="ECO:0000256" key="2">
    <source>
        <dbReference type="ARBA" id="ARBA00009085"/>
    </source>
</evidence>
<dbReference type="AlphaFoldDB" id="A0AAV4LL89"/>
<dbReference type="PROSITE" id="PS00973">
    <property type="entry name" value="USP_2"/>
    <property type="match status" value="1"/>
</dbReference>
<dbReference type="EMBL" id="BPLF01000001">
    <property type="protein sequence ID" value="GIX60691.1"/>
    <property type="molecule type" value="Genomic_DNA"/>
</dbReference>
<dbReference type="SUPFAM" id="SSF54001">
    <property type="entry name" value="Cysteine proteinases"/>
    <property type="match status" value="1"/>
</dbReference>
<keyword evidence="5" id="KW-0833">Ubl conjugation pathway</keyword>
<dbReference type="PROSITE" id="PS50235">
    <property type="entry name" value="USP_3"/>
    <property type="match status" value="1"/>
</dbReference>
<dbReference type="Proteomes" id="UP001497744">
    <property type="component" value="Unassembled WGS sequence"/>
</dbReference>
<dbReference type="InterPro" id="IPR001394">
    <property type="entry name" value="Peptidase_C19_UCH"/>
</dbReference>
<dbReference type="PANTHER" id="PTHR24006">
    <property type="entry name" value="UBIQUITIN CARBOXYL-TERMINAL HYDROLASE"/>
    <property type="match status" value="1"/>
</dbReference>
<gene>
    <name evidence="10" type="ORF">BcabD6B2_01260</name>
</gene>
<keyword evidence="4" id="KW-0645">Protease</keyword>
<feature type="compositionally biased region" description="Basic residues" evidence="8">
    <location>
        <begin position="712"/>
        <end position="735"/>
    </location>
</feature>
<feature type="domain" description="USP" evidence="9">
    <location>
        <begin position="114"/>
        <end position="429"/>
    </location>
</feature>
<dbReference type="InterPro" id="IPR038765">
    <property type="entry name" value="Papain-like_cys_pep_sf"/>
</dbReference>
<feature type="region of interest" description="Disordered" evidence="8">
    <location>
        <begin position="606"/>
        <end position="683"/>
    </location>
</feature>
<dbReference type="RefSeq" id="XP_067712762.1">
    <property type="nucleotide sequence ID" value="XM_067856661.1"/>
</dbReference>
<dbReference type="PANTHER" id="PTHR24006:SF758">
    <property type="entry name" value="UBIQUITIN CARBOXYL-TERMINAL HYDROLASE 36"/>
    <property type="match status" value="1"/>
</dbReference>
<dbReference type="InterPro" id="IPR028889">
    <property type="entry name" value="USP"/>
</dbReference>
<dbReference type="Gene3D" id="3.90.70.10">
    <property type="entry name" value="Cysteine proteinases"/>
    <property type="match status" value="1"/>
</dbReference>
<evidence type="ECO:0000256" key="8">
    <source>
        <dbReference type="SAM" id="MobiDB-lite"/>
    </source>
</evidence>
<dbReference type="GO" id="GO:0016579">
    <property type="term" value="P:protein deubiquitination"/>
    <property type="evidence" value="ECO:0007669"/>
    <property type="project" value="InterPro"/>
</dbReference>
<protein>
    <recommendedName>
        <fullName evidence="3">ubiquitinyl hydrolase 1</fullName>
        <ecNumber evidence="3">3.4.19.12</ecNumber>
    </recommendedName>
</protein>
<keyword evidence="6" id="KW-0378">Hydrolase</keyword>
<dbReference type="GO" id="GO:0004843">
    <property type="term" value="F:cysteine-type deubiquitinase activity"/>
    <property type="evidence" value="ECO:0007669"/>
    <property type="project" value="UniProtKB-EC"/>
</dbReference>
<evidence type="ECO:0000256" key="5">
    <source>
        <dbReference type="ARBA" id="ARBA00022786"/>
    </source>
</evidence>
<sequence length="735" mass="82995">MSLIYSDAARSVQLGHKAQLPLLSKQLPHFTIQLHDRNIGFVKSKEDVAAKQEVEYFKDGKLQSTPRAVDVVDESRAAFDRTVALIRTLQGSDAFGVDMLPFAKRNQQFNKMAGGLHNPGINICFMNVVLQVVTHSPYLAPALIRAAHARVCRNAKRKIICVTCILEAHVKRALNTSAPTKNPFTHLVQKLIWRQYQLGRQEDAFIFLKHFLEALIKGCYGSKYPYNSTGVLPQEDVMRSVIGRIFGGYLLNVLICAKCNYKSEKLETCFDISVDVQRANKLIDLLNLFVKEETLDSHNKYNCPKCTRHQRATKAMSVFRAPRIMNIVLKRFGVSSAGLEKSKKEVAFPPSFSMSLHTSNQEQPVWLTYDLYAVVCHLGRSLDMGHYVAFVKGQHGMWNFYNDASVSTVSQNVVLGLKQEAYLLFYALKEDCVQICDMLTNDNGITNVFTTAPVPPHRNLQSNIVHYRTDVLRAEALAEDTSTDQWSTWTSYDAGMPIASLKRWESVQSDGTPSPTSSIESIENAMSALLEPEKAQEALQRMEKVQAGRAESARRFVTRRRHGHRLRLLGLYRRRVVSQQIMRDILRIKEQVIRRLLEEERNRGAAAEAKVEDSGEAPVQEALPLDARGDSDVDTWSDAEPGEGYAELKSNIHPELPKRSQEDVDYDRGKLKKKKGEPQPPVGAMQEVAHASGLKIAVHQKGAFDRVARSKKEGRRLGGAKRDRRDRRKKPFRRA</sequence>
<evidence type="ECO:0000256" key="6">
    <source>
        <dbReference type="ARBA" id="ARBA00022801"/>
    </source>
</evidence>
<comment type="catalytic activity">
    <reaction evidence="1">
        <text>Thiol-dependent hydrolysis of ester, thioester, amide, peptide and isopeptide bonds formed by the C-terminal Gly of ubiquitin (a 76-residue protein attached to proteins as an intracellular targeting signal).</text>
        <dbReference type="EC" id="3.4.19.12"/>
    </reaction>
</comment>
<accession>A0AAV4LL89</accession>
<proteinExistence type="inferred from homology"/>
<dbReference type="GeneID" id="94192174"/>
<keyword evidence="11" id="KW-1185">Reference proteome</keyword>
<dbReference type="GO" id="GO:0005829">
    <property type="term" value="C:cytosol"/>
    <property type="evidence" value="ECO:0007669"/>
    <property type="project" value="TreeGrafter"/>
</dbReference>
<evidence type="ECO:0000256" key="1">
    <source>
        <dbReference type="ARBA" id="ARBA00000707"/>
    </source>
</evidence>